<comment type="caution">
    <text evidence="1">The sequence shown here is derived from an EMBL/GenBank/DDBJ whole genome shotgun (WGS) entry which is preliminary data.</text>
</comment>
<organism evidence="1">
    <name type="scientific">marine sediment metagenome</name>
    <dbReference type="NCBI Taxonomy" id="412755"/>
    <lineage>
        <taxon>unclassified sequences</taxon>
        <taxon>metagenomes</taxon>
        <taxon>ecological metagenomes</taxon>
    </lineage>
</organism>
<feature type="non-terminal residue" evidence="1">
    <location>
        <position position="339"/>
    </location>
</feature>
<reference evidence="1" key="1">
    <citation type="journal article" date="2015" name="Nature">
        <title>Complex archaea that bridge the gap between prokaryotes and eukaryotes.</title>
        <authorList>
            <person name="Spang A."/>
            <person name="Saw J.H."/>
            <person name="Jorgensen S.L."/>
            <person name="Zaremba-Niedzwiedzka K."/>
            <person name="Martijn J."/>
            <person name="Lind A.E."/>
            <person name="van Eijk R."/>
            <person name="Schleper C."/>
            <person name="Guy L."/>
            <person name="Ettema T.J."/>
        </authorList>
    </citation>
    <scope>NUCLEOTIDE SEQUENCE</scope>
</reference>
<protein>
    <submittedName>
        <fullName evidence="1">Uncharacterized protein</fullName>
    </submittedName>
</protein>
<dbReference type="AlphaFoldDB" id="A0A0F8VYP5"/>
<name>A0A0F8VYP5_9ZZZZ</name>
<feature type="non-terminal residue" evidence="1">
    <location>
        <position position="1"/>
    </location>
</feature>
<gene>
    <name evidence="1" type="ORF">LCGC14_3134550</name>
</gene>
<proteinExistence type="predicted"/>
<evidence type="ECO:0000313" key="1">
    <source>
        <dbReference type="EMBL" id="KKK49488.1"/>
    </source>
</evidence>
<dbReference type="EMBL" id="LAZR01068516">
    <property type="protein sequence ID" value="KKK49488.1"/>
    <property type="molecule type" value="Genomic_DNA"/>
</dbReference>
<accession>A0A0F8VYP5</accession>
<sequence length="339" mass="36470">IKPTRAARAATLASESFLLGGMSAVEQKIETGEVKWKDVAVSAFIPVGLRVPAAAKKGTQKIAEKGLKKAAERGVVRFATKVASTAVGAAARTVAMPHRVLEGYAERQVNASLEFTEAGTVIAKESREKPFTSAMKAFGDVVIENFSEVAGPTIGRIGRKFIPRKMANALSKLFKKLHPKQSVKRLFTKVGYDGFLQELGEERLGALMRAVTGVEDFGADDPDSMFDRIIASIPNGEELLVEAGVLSFPGVDPVAFHTIMGNRSIMGQLPTKGSPYTNPTYYTITGVQGDTGDEKNTVCEDAPTAGLMKACLTTSVFGRYERATPELELNRLGQRNDRA</sequence>